<dbReference type="PROSITE" id="PS00039">
    <property type="entry name" value="DEAD_ATP_HELICASE"/>
    <property type="match status" value="1"/>
</dbReference>
<feature type="domain" description="DEAD-box RNA helicase Q" evidence="10">
    <location>
        <begin position="426"/>
        <end position="454"/>
    </location>
</feature>
<dbReference type="GO" id="GO:0005634">
    <property type="term" value="C:nucleus"/>
    <property type="evidence" value="ECO:0000318"/>
    <property type="project" value="GO_Central"/>
</dbReference>
<dbReference type="EC" id="3.6.4.13" evidence="1"/>
<feature type="short sequence motif" description="Q motif" evidence="6">
    <location>
        <begin position="426"/>
        <end position="454"/>
    </location>
</feature>
<dbReference type="AlphaFoldDB" id="A0A2K1KK29"/>
<dbReference type="InterPro" id="IPR001650">
    <property type="entry name" value="Helicase_C-like"/>
</dbReference>
<feature type="compositionally biased region" description="Acidic residues" evidence="7">
    <location>
        <begin position="235"/>
        <end position="246"/>
    </location>
</feature>
<reference evidence="11 13" key="2">
    <citation type="journal article" date="2018" name="Plant J.">
        <title>The Physcomitrella patens chromosome-scale assembly reveals moss genome structure and evolution.</title>
        <authorList>
            <person name="Lang D."/>
            <person name="Ullrich K.K."/>
            <person name="Murat F."/>
            <person name="Fuchs J."/>
            <person name="Jenkins J."/>
            <person name="Haas F.B."/>
            <person name="Piednoel M."/>
            <person name="Gundlach H."/>
            <person name="Van Bel M."/>
            <person name="Meyberg R."/>
            <person name="Vives C."/>
            <person name="Morata J."/>
            <person name="Symeonidi A."/>
            <person name="Hiss M."/>
            <person name="Muchero W."/>
            <person name="Kamisugi Y."/>
            <person name="Saleh O."/>
            <person name="Blanc G."/>
            <person name="Decker E.L."/>
            <person name="van Gessel N."/>
            <person name="Grimwood J."/>
            <person name="Hayes R.D."/>
            <person name="Graham S.W."/>
            <person name="Gunter L.E."/>
            <person name="McDaniel S.F."/>
            <person name="Hoernstein S.N.W."/>
            <person name="Larsson A."/>
            <person name="Li F.W."/>
            <person name="Perroud P.F."/>
            <person name="Phillips J."/>
            <person name="Ranjan P."/>
            <person name="Rokshar D.S."/>
            <person name="Rothfels C.J."/>
            <person name="Schneider L."/>
            <person name="Shu S."/>
            <person name="Stevenson D.W."/>
            <person name="Thummler F."/>
            <person name="Tillich M."/>
            <person name="Villarreal Aguilar J.C."/>
            <person name="Widiez T."/>
            <person name="Wong G.K."/>
            <person name="Wymore A."/>
            <person name="Zhang Y."/>
            <person name="Zimmer A.D."/>
            <person name="Quatrano R.S."/>
            <person name="Mayer K.F.X."/>
            <person name="Goodstein D."/>
            <person name="Casacuberta J.M."/>
            <person name="Vandepoele K."/>
            <person name="Reski R."/>
            <person name="Cuming A.C."/>
            <person name="Tuskan G.A."/>
            <person name="Maumus F."/>
            <person name="Salse J."/>
            <person name="Schmutz J."/>
            <person name="Rensing S.A."/>
        </authorList>
    </citation>
    <scope>NUCLEOTIDE SEQUENCE [LARGE SCALE GENOMIC DNA]</scope>
    <source>
        <strain evidence="12 13">cv. Gransden 2004</strain>
    </source>
</reference>
<dbReference type="InterPro" id="IPR014001">
    <property type="entry name" value="Helicase_ATP-bd"/>
</dbReference>
<keyword evidence="5" id="KW-0067">ATP-binding</keyword>
<feature type="compositionally biased region" description="Acidic residues" evidence="7">
    <location>
        <begin position="791"/>
        <end position="804"/>
    </location>
</feature>
<accession>A0A2K1KK29</accession>
<dbReference type="GO" id="GO:0003676">
    <property type="term" value="F:nucleic acid binding"/>
    <property type="evidence" value="ECO:0007669"/>
    <property type="project" value="InterPro"/>
</dbReference>
<evidence type="ECO:0000256" key="6">
    <source>
        <dbReference type="PROSITE-ProRule" id="PRU00552"/>
    </source>
</evidence>
<dbReference type="Gene3D" id="3.40.50.300">
    <property type="entry name" value="P-loop containing nucleotide triphosphate hydrolases"/>
    <property type="match status" value="2"/>
</dbReference>
<keyword evidence="13" id="KW-1185">Reference proteome</keyword>
<dbReference type="GO" id="GO:0016787">
    <property type="term" value="F:hydrolase activity"/>
    <property type="evidence" value="ECO:0007669"/>
    <property type="project" value="UniProtKB-KW"/>
</dbReference>
<dbReference type="PROSITE" id="PS51192">
    <property type="entry name" value="HELICASE_ATP_BIND_1"/>
    <property type="match status" value="1"/>
</dbReference>
<evidence type="ECO:0000256" key="5">
    <source>
        <dbReference type="ARBA" id="ARBA00022840"/>
    </source>
</evidence>
<evidence type="ECO:0000256" key="3">
    <source>
        <dbReference type="ARBA" id="ARBA00022801"/>
    </source>
</evidence>
<dbReference type="GO" id="GO:0005524">
    <property type="term" value="F:ATP binding"/>
    <property type="evidence" value="ECO:0007669"/>
    <property type="project" value="UniProtKB-KW"/>
</dbReference>
<evidence type="ECO:0000256" key="7">
    <source>
        <dbReference type="SAM" id="MobiDB-lite"/>
    </source>
</evidence>
<organism evidence="11">
    <name type="scientific">Physcomitrium patens</name>
    <name type="common">Spreading-leaved earth moss</name>
    <name type="synonym">Physcomitrella patens</name>
    <dbReference type="NCBI Taxonomy" id="3218"/>
    <lineage>
        <taxon>Eukaryota</taxon>
        <taxon>Viridiplantae</taxon>
        <taxon>Streptophyta</taxon>
        <taxon>Embryophyta</taxon>
        <taxon>Bryophyta</taxon>
        <taxon>Bryophytina</taxon>
        <taxon>Bryopsida</taxon>
        <taxon>Funariidae</taxon>
        <taxon>Funariales</taxon>
        <taxon>Funariaceae</taxon>
        <taxon>Physcomitrium</taxon>
    </lineage>
</organism>
<dbReference type="InterPro" id="IPR000629">
    <property type="entry name" value="RNA-helicase_DEAD-box_CS"/>
</dbReference>
<proteinExistence type="predicted"/>
<dbReference type="InParanoid" id="A0A2K1KK29"/>
<dbReference type="SMART" id="SM00490">
    <property type="entry name" value="HELICc"/>
    <property type="match status" value="1"/>
</dbReference>
<sequence length="1047" mass="116660">MGRDKHRDREKDYVDKEHGEREKDKERKYREREKRGGRDVEKERVERSGDKDKECDKKGRDRDREGKKERGIEHQREKEAGEERDRKRRKKDENEMREREEHERGKEEERAKSREREQERETSRDGDWGKDKEKERGKGRDKLREKTRDIERERERELRSSEGERDRDKKRRRKEDDASRDDVKVKEPDNDEDREEEQKRLTDEIDKRRRRRGLLQVYADVVSSPKNVKRTWTLEGEDSDDDDEDALLPKSGGADTARIAAVENGNLIMSELNGNGSGDPDAKLAKLIPKREDSAEKIAAPFRTVQVEEEVEKEEDIDPLVAFMNSIAIPEVINVDSVQSVAPEPKPAVVNQGSKREQGNGKFALDEFLKRKLALVDHSKIQYPSFRKDFYIEVKEISRTTKEEAEAYRKELELKFRGKDIPRPLKSWNQTGLNSKVLDAIKKLGFEKPMSIQTQALPFIMSGRDCIGIAKTGSGETLAFVLPMLRHIMDQPPLQQGDGPIGLIMVPTGELVQQIYNVIRKFSKVVHLTCVPVYGGSWGTEIVVCTPGRMIDILFTSSGKITNLRRVTYLVMDEADRMFDMGFEPQISRIVQNIRPDRQTVLFSATFPRVVNSDITQTVEVRPDSEQFLRLLELLGKYLFKVLLKAGSPCLSLHGAKDQTDRESTITDFKTSVCNLMIATSIAARGLDVKELELVVNFDVPDHYEDYVHRVGRTGRAGRKGFAVTFISKEEDRYVPDLDLKKFADDFMVKIKQDSEQAHGSGYGGSGFKFNEEEDKALKTAKKAQAKEYGFEEEEDKTDTESDDEGIRKAGGEMSSVASMQAAALAAAAKAGLPAPMNPALVANPQLQAALANLAQAAAANQAAAVVAAGLPGMTFPSVGVAGLAGTGVPGLQMMPNMAQIMASMGMSNMGQVSNLHQIANQMTLANMAGAMGHLGSPMLGIGAGASATAGLTDGNPAARAAAMVAAYNLQNNLSKIQADMAPENQSIFPPGKVPAPGERRLFLFIEGPTEASVKKAKAEVKRILEESTSAAIQLPGPAQNGKYSVL</sequence>
<dbReference type="GO" id="GO:0000398">
    <property type="term" value="P:mRNA splicing, via spliceosome"/>
    <property type="evidence" value="ECO:0000318"/>
    <property type="project" value="GO_Central"/>
</dbReference>
<feature type="compositionally biased region" description="Basic and acidic residues" evidence="7">
    <location>
        <begin position="174"/>
        <end position="188"/>
    </location>
</feature>
<dbReference type="InterPro" id="IPR027417">
    <property type="entry name" value="P-loop_NTPase"/>
</dbReference>
<feature type="compositionally biased region" description="Basic and acidic residues" evidence="7">
    <location>
        <begin position="196"/>
        <end position="207"/>
    </location>
</feature>
<dbReference type="PaxDb" id="3218-PP1S116_83V6.1"/>
<protein>
    <recommendedName>
        <fullName evidence="1">RNA helicase</fullName>
        <ecNumber evidence="1">3.6.4.13</ecNumber>
    </recommendedName>
</protein>
<dbReference type="Gramene" id="Pp3c5_17030V3.1">
    <property type="protein sequence ID" value="Pp3c5_17030V3.1"/>
    <property type="gene ID" value="Pp3c5_17030"/>
</dbReference>
<evidence type="ECO:0000256" key="4">
    <source>
        <dbReference type="ARBA" id="ARBA00022806"/>
    </source>
</evidence>
<dbReference type="SMART" id="SM00487">
    <property type="entry name" value="DEXDc"/>
    <property type="match status" value="1"/>
</dbReference>
<dbReference type="FunCoup" id="A0A2K1KK29">
    <property type="interactions" value="3978"/>
</dbReference>
<feature type="compositionally biased region" description="Basic and acidic residues" evidence="7">
    <location>
        <begin position="1"/>
        <end position="167"/>
    </location>
</feature>
<evidence type="ECO:0000259" key="9">
    <source>
        <dbReference type="PROSITE" id="PS51194"/>
    </source>
</evidence>
<dbReference type="Proteomes" id="UP000006727">
    <property type="component" value="Chromosome 5"/>
</dbReference>
<dbReference type="EnsemblPlants" id="Pp3c5_17030V3.1">
    <property type="protein sequence ID" value="Pp3c5_17030V3.1"/>
    <property type="gene ID" value="Pp3c5_17030"/>
</dbReference>
<feature type="domain" description="Helicase ATP-binding" evidence="8">
    <location>
        <begin position="457"/>
        <end position="625"/>
    </location>
</feature>
<dbReference type="GO" id="GO:0003724">
    <property type="term" value="F:RNA helicase activity"/>
    <property type="evidence" value="ECO:0007669"/>
    <property type="project" value="UniProtKB-EC"/>
</dbReference>
<dbReference type="PROSITE" id="PS51194">
    <property type="entry name" value="HELICASE_CTER"/>
    <property type="match status" value="1"/>
</dbReference>
<dbReference type="PROSITE" id="PS51195">
    <property type="entry name" value="Q_MOTIF"/>
    <property type="match status" value="1"/>
</dbReference>
<dbReference type="STRING" id="3218.A0A2K1KK29"/>
<dbReference type="PANTHER" id="PTHR47958">
    <property type="entry name" value="ATP-DEPENDENT RNA HELICASE DBP3"/>
    <property type="match status" value="1"/>
</dbReference>
<dbReference type="InterPro" id="IPR014014">
    <property type="entry name" value="RNA_helicase_DEAD_Q_motif"/>
</dbReference>
<dbReference type="Pfam" id="PF00270">
    <property type="entry name" value="DEAD"/>
    <property type="match status" value="1"/>
</dbReference>
<evidence type="ECO:0000259" key="10">
    <source>
        <dbReference type="PROSITE" id="PS51195"/>
    </source>
</evidence>
<evidence type="ECO:0000313" key="12">
    <source>
        <dbReference type="EnsemblPlants" id="Pp3c5_17030V3.1"/>
    </source>
</evidence>
<dbReference type="InterPro" id="IPR011545">
    <property type="entry name" value="DEAD/DEAH_box_helicase_dom"/>
</dbReference>
<feature type="domain" description="Helicase C-terminal" evidence="9">
    <location>
        <begin position="586"/>
        <end position="755"/>
    </location>
</feature>
<evidence type="ECO:0000259" key="8">
    <source>
        <dbReference type="PROSITE" id="PS51192"/>
    </source>
</evidence>
<keyword evidence="2" id="KW-0547">Nucleotide-binding</keyword>
<feature type="region of interest" description="Disordered" evidence="7">
    <location>
        <begin position="1"/>
        <end position="254"/>
    </location>
</feature>
<reference evidence="12" key="3">
    <citation type="submission" date="2020-12" db="UniProtKB">
        <authorList>
            <consortium name="EnsemblPlants"/>
        </authorList>
    </citation>
    <scope>IDENTIFICATION</scope>
</reference>
<dbReference type="EMBL" id="ABEU02000005">
    <property type="protein sequence ID" value="PNR54129.1"/>
    <property type="molecule type" value="Genomic_DNA"/>
</dbReference>
<dbReference type="CDD" id="cd18787">
    <property type="entry name" value="SF2_C_DEAD"/>
    <property type="match status" value="1"/>
</dbReference>
<gene>
    <name evidence="11" type="ORF">PHYPA_007805</name>
</gene>
<keyword evidence="4" id="KW-0347">Helicase</keyword>
<evidence type="ECO:0000256" key="1">
    <source>
        <dbReference type="ARBA" id="ARBA00012552"/>
    </source>
</evidence>
<dbReference type="Pfam" id="PF00271">
    <property type="entry name" value="Helicase_C"/>
    <property type="match status" value="1"/>
</dbReference>
<keyword evidence="3" id="KW-0378">Hydrolase</keyword>
<reference evidence="11 13" key="1">
    <citation type="journal article" date="2008" name="Science">
        <title>The Physcomitrella genome reveals evolutionary insights into the conquest of land by plants.</title>
        <authorList>
            <person name="Rensing S."/>
            <person name="Lang D."/>
            <person name="Zimmer A."/>
            <person name="Terry A."/>
            <person name="Salamov A."/>
            <person name="Shapiro H."/>
            <person name="Nishiyama T."/>
            <person name="Perroud P.-F."/>
            <person name="Lindquist E."/>
            <person name="Kamisugi Y."/>
            <person name="Tanahashi T."/>
            <person name="Sakakibara K."/>
            <person name="Fujita T."/>
            <person name="Oishi K."/>
            <person name="Shin-I T."/>
            <person name="Kuroki Y."/>
            <person name="Toyoda A."/>
            <person name="Suzuki Y."/>
            <person name="Hashimoto A."/>
            <person name="Yamaguchi K."/>
            <person name="Sugano A."/>
            <person name="Kohara Y."/>
            <person name="Fujiyama A."/>
            <person name="Anterola A."/>
            <person name="Aoki S."/>
            <person name="Ashton N."/>
            <person name="Barbazuk W.B."/>
            <person name="Barker E."/>
            <person name="Bennetzen J."/>
            <person name="Bezanilla M."/>
            <person name="Blankenship R."/>
            <person name="Cho S.H."/>
            <person name="Dutcher S."/>
            <person name="Estelle M."/>
            <person name="Fawcett J.A."/>
            <person name="Gundlach H."/>
            <person name="Hanada K."/>
            <person name="Heyl A."/>
            <person name="Hicks K.A."/>
            <person name="Hugh J."/>
            <person name="Lohr M."/>
            <person name="Mayer K."/>
            <person name="Melkozernov A."/>
            <person name="Murata T."/>
            <person name="Nelson D."/>
            <person name="Pils B."/>
            <person name="Prigge M."/>
            <person name="Reiss B."/>
            <person name="Renner T."/>
            <person name="Rombauts S."/>
            <person name="Rushton P."/>
            <person name="Sanderfoot A."/>
            <person name="Schween G."/>
            <person name="Shiu S.-H."/>
            <person name="Stueber K."/>
            <person name="Theodoulou F.L."/>
            <person name="Tu H."/>
            <person name="Van de Peer Y."/>
            <person name="Verrier P.J."/>
            <person name="Waters E."/>
            <person name="Wood A."/>
            <person name="Yang L."/>
            <person name="Cove D."/>
            <person name="Cuming A."/>
            <person name="Hasebe M."/>
            <person name="Lucas S."/>
            <person name="Mishler D.B."/>
            <person name="Reski R."/>
            <person name="Grigoriev I."/>
            <person name="Quatrano R.S."/>
            <person name="Boore J.L."/>
        </authorList>
    </citation>
    <scope>NUCLEOTIDE SEQUENCE [LARGE SCALE GENOMIC DNA]</scope>
    <source>
        <strain evidence="12 13">cv. Gransden 2004</strain>
    </source>
</reference>
<name>A0A2K1KK29_PHYPA</name>
<feature type="region of interest" description="Disordered" evidence="7">
    <location>
        <begin position="784"/>
        <end position="808"/>
    </location>
</feature>
<evidence type="ECO:0000313" key="11">
    <source>
        <dbReference type="EMBL" id="PNR54129.1"/>
    </source>
</evidence>
<evidence type="ECO:0000313" key="13">
    <source>
        <dbReference type="Proteomes" id="UP000006727"/>
    </source>
</evidence>
<dbReference type="SUPFAM" id="SSF52540">
    <property type="entry name" value="P-loop containing nucleoside triphosphate hydrolases"/>
    <property type="match status" value="2"/>
</dbReference>
<evidence type="ECO:0000256" key="2">
    <source>
        <dbReference type="ARBA" id="ARBA00022741"/>
    </source>
</evidence>